<dbReference type="GO" id="GO:0004519">
    <property type="term" value="F:endonuclease activity"/>
    <property type="evidence" value="ECO:0007669"/>
    <property type="project" value="UniProtKB-KW"/>
</dbReference>
<name>A0A1I3SMT2_9PLAN</name>
<dbReference type="SUPFAM" id="SSF103084">
    <property type="entry name" value="Holliday junction resolvase RusA"/>
    <property type="match status" value="1"/>
</dbReference>
<dbReference type="InterPro" id="IPR036614">
    <property type="entry name" value="RusA-like_sf"/>
</dbReference>
<sequence>MQKFEFVIPRRPLSVQAKNAKHRQEWKDYVHDLARQAWPEDELLVQSPVCLTLIVIYESVIIDVDNVIKPIQDALRNVVYFDDSLVSDVISRRRNLNTQFVLENVSPVLAHGLELAAEFVYVCVTDAPPQEILNDPVDATDL</sequence>
<dbReference type="Proteomes" id="UP000199518">
    <property type="component" value="Unassembled WGS sequence"/>
</dbReference>
<dbReference type="GO" id="GO:0006281">
    <property type="term" value="P:DNA repair"/>
    <property type="evidence" value="ECO:0007669"/>
    <property type="project" value="InterPro"/>
</dbReference>
<dbReference type="Gene3D" id="3.30.1330.70">
    <property type="entry name" value="Holliday junction resolvase RusA"/>
    <property type="match status" value="1"/>
</dbReference>
<dbReference type="OrthoDB" id="959793at2"/>
<keyword evidence="1" id="KW-0378">Hydrolase</keyword>
<keyword evidence="1" id="KW-0540">Nuclease</keyword>
<dbReference type="InterPro" id="IPR008822">
    <property type="entry name" value="Endonuclease_RusA-like"/>
</dbReference>
<dbReference type="STRING" id="1576369.SAMN05421753_12511"/>
<dbReference type="Pfam" id="PF05866">
    <property type="entry name" value="RusA"/>
    <property type="match status" value="1"/>
</dbReference>
<evidence type="ECO:0000313" key="2">
    <source>
        <dbReference type="Proteomes" id="UP000199518"/>
    </source>
</evidence>
<gene>
    <name evidence="1" type="ORF">SAMN05421753_12511</name>
</gene>
<dbReference type="EMBL" id="FOQD01000025">
    <property type="protein sequence ID" value="SFJ60005.1"/>
    <property type="molecule type" value="Genomic_DNA"/>
</dbReference>
<dbReference type="GO" id="GO:0000287">
    <property type="term" value="F:magnesium ion binding"/>
    <property type="evidence" value="ECO:0007669"/>
    <property type="project" value="InterPro"/>
</dbReference>
<dbReference type="RefSeq" id="WP_092056769.1">
    <property type="nucleotide sequence ID" value="NZ_FOQD01000025.1"/>
</dbReference>
<proteinExistence type="predicted"/>
<protein>
    <submittedName>
        <fullName evidence="1">Holliday junction resolvase RusA (Prophage-encoded endonuclease)</fullName>
    </submittedName>
</protein>
<accession>A0A1I3SMT2</accession>
<reference evidence="2" key="1">
    <citation type="submission" date="2016-10" db="EMBL/GenBank/DDBJ databases">
        <authorList>
            <person name="Varghese N."/>
            <person name="Submissions S."/>
        </authorList>
    </citation>
    <scope>NUCLEOTIDE SEQUENCE [LARGE SCALE GENOMIC DNA]</scope>
    <source>
        <strain evidence="2">DSM 26348</strain>
    </source>
</reference>
<dbReference type="AlphaFoldDB" id="A0A1I3SMT2"/>
<keyword evidence="2" id="KW-1185">Reference proteome</keyword>
<organism evidence="1 2">
    <name type="scientific">Planctomicrobium piriforme</name>
    <dbReference type="NCBI Taxonomy" id="1576369"/>
    <lineage>
        <taxon>Bacteria</taxon>
        <taxon>Pseudomonadati</taxon>
        <taxon>Planctomycetota</taxon>
        <taxon>Planctomycetia</taxon>
        <taxon>Planctomycetales</taxon>
        <taxon>Planctomycetaceae</taxon>
        <taxon>Planctomicrobium</taxon>
    </lineage>
</organism>
<keyword evidence="1" id="KW-0255">Endonuclease</keyword>
<dbReference type="GO" id="GO:0006310">
    <property type="term" value="P:DNA recombination"/>
    <property type="evidence" value="ECO:0007669"/>
    <property type="project" value="InterPro"/>
</dbReference>
<evidence type="ECO:0000313" key="1">
    <source>
        <dbReference type="EMBL" id="SFJ60005.1"/>
    </source>
</evidence>